<reference evidence="2 3" key="1">
    <citation type="submission" date="2018-06" db="EMBL/GenBank/DDBJ databases">
        <title>Comparative genomics reveals the genomic features of Rhizophagus irregularis, R. cerebriforme, R. diaphanum and Gigaspora rosea, and their symbiotic lifestyle signature.</title>
        <authorList>
            <person name="Morin E."/>
            <person name="San Clemente H."/>
            <person name="Chen E.C.H."/>
            <person name="De La Providencia I."/>
            <person name="Hainaut M."/>
            <person name="Kuo A."/>
            <person name="Kohler A."/>
            <person name="Murat C."/>
            <person name="Tang N."/>
            <person name="Roy S."/>
            <person name="Loubradou J."/>
            <person name="Henrissat B."/>
            <person name="Grigoriev I.V."/>
            <person name="Corradi N."/>
            <person name="Roux C."/>
            <person name="Martin F.M."/>
        </authorList>
    </citation>
    <scope>NUCLEOTIDE SEQUENCE [LARGE SCALE GENOMIC DNA]</scope>
    <source>
        <strain evidence="2 3">DAOM 227022</strain>
    </source>
</reference>
<sequence>IQIFIKTLTEKSEVMLMDPNKTVLEFKREIQVKFGYEISQIRLELSNKISLEDQRTLSYYDIKQGDSIYVKKVKNVEVSQIQIFIKTLSGKSQAMFVSPNKTVLEFKRAIQDKLGYQISQMRLGFADKTLEDHKTLASYNIKQGDNIRILFQLLGG</sequence>
<feature type="domain" description="Ubiquitin-like" evidence="1">
    <location>
        <begin position="81"/>
        <end position="156"/>
    </location>
</feature>
<gene>
    <name evidence="2" type="ORF">C1645_679238</name>
</gene>
<dbReference type="InterPro" id="IPR019956">
    <property type="entry name" value="Ubiquitin_dom"/>
</dbReference>
<feature type="non-terminal residue" evidence="2">
    <location>
        <position position="156"/>
    </location>
</feature>
<feature type="non-terminal residue" evidence="2">
    <location>
        <position position="1"/>
    </location>
</feature>
<protein>
    <recommendedName>
        <fullName evidence="1">Ubiquitin-like domain-containing protein</fullName>
    </recommendedName>
</protein>
<dbReference type="Gene3D" id="3.10.20.90">
    <property type="entry name" value="Phosphatidylinositol 3-kinase Catalytic Subunit, Chain A, domain 1"/>
    <property type="match status" value="2"/>
</dbReference>
<name>A0A397TCJ5_9GLOM</name>
<dbReference type="OrthoDB" id="419317at2759"/>
<accession>A0A397TCJ5</accession>
<dbReference type="AlphaFoldDB" id="A0A397TCJ5"/>
<dbReference type="FunFam" id="3.10.20.90:FF:000205">
    <property type="entry name" value="2'-5'-oligoadenylate synthase-like protein 2"/>
    <property type="match status" value="1"/>
</dbReference>
<dbReference type="InterPro" id="IPR000626">
    <property type="entry name" value="Ubiquitin-like_dom"/>
</dbReference>
<dbReference type="CDD" id="cd17039">
    <property type="entry name" value="Ubl_ubiquitin_like"/>
    <property type="match status" value="1"/>
</dbReference>
<evidence type="ECO:0000313" key="2">
    <source>
        <dbReference type="EMBL" id="RIA94165.1"/>
    </source>
</evidence>
<proteinExistence type="predicted"/>
<dbReference type="Proteomes" id="UP000265703">
    <property type="component" value="Unassembled WGS sequence"/>
</dbReference>
<dbReference type="SMART" id="SM00213">
    <property type="entry name" value="UBQ"/>
    <property type="match status" value="2"/>
</dbReference>
<evidence type="ECO:0000259" key="1">
    <source>
        <dbReference type="PROSITE" id="PS50053"/>
    </source>
</evidence>
<dbReference type="PANTHER" id="PTHR10666">
    <property type="entry name" value="UBIQUITIN"/>
    <property type="match status" value="1"/>
</dbReference>
<dbReference type="InterPro" id="IPR029071">
    <property type="entry name" value="Ubiquitin-like_domsf"/>
</dbReference>
<organism evidence="2 3">
    <name type="scientific">Glomus cerebriforme</name>
    <dbReference type="NCBI Taxonomy" id="658196"/>
    <lineage>
        <taxon>Eukaryota</taxon>
        <taxon>Fungi</taxon>
        <taxon>Fungi incertae sedis</taxon>
        <taxon>Mucoromycota</taxon>
        <taxon>Glomeromycotina</taxon>
        <taxon>Glomeromycetes</taxon>
        <taxon>Glomerales</taxon>
        <taxon>Glomeraceae</taxon>
        <taxon>Glomus</taxon>
    </lineage>
</organism>
<dbReference type="Pfam" id="PF00240">
    <property type="entry name" value="ubiquitin"/>
    <property type="match status" value="2"/>
</dbReference>
<dbReference type="SUPFAM" id="SSF54236">
    <property type="entry name" value="Ubiquitin-like"/>
    <property type="match status" value="2"/>
</dbReference>
<dbReference type="PRINTS" id="PR00348">
    <property type="entry name" value="UBIQUITIN"/>
</dbReference>
<feature type="domain" description="Ubiquitin-like" evidence="1">
    <location>
        <begin position="1"/>
        <end position="70"/>
    </location>
</feature>
<comment type="caution">
    <text evidence="2">The sequence shown here is derived from an EMBL/GenBank/DDBJ whole genome shotgun (WGS) entry which is preliminary data.</text>
</comment>
<dbReference type="STRING" id="658196.A0A397TCJ5"/>
<dbReference type="PROSITE" id="PS50053">
    <property type="entry name" value="UBIQUITIN_2"/>
    <property type="match status" value="2"/>
</dbReference>
<dbReference type="InterPro" id="IPR050158">
    <property type="entry name" value="Ubiquitin_ubiquitin-like"/>
</dbReference>
<evidence type="ECO:0000313" key="3">
    <source>
        <dbReference type="Proteomes" id="UP000265703"/>
    </source>
</evidence>
<dbReference type="EMBL" id="QKYT01000088">
    <property type="protein sequence ID" value="RIA94165.1"/>
    <property type="molecule type" value="Genomic_DNA"/>
</dbReference>
<keyword evidence="3" id="KW-1185">Reference proteome</keyword>